<evidence type="ECO:0000313" key="3">
    <source>
        <dbReference type="Proteomes" id="UP001595630"/>
    </source>
</evidence>
<dbReference type="InterPro" id="IPR032466">
    <property type="entry name" value="Metal_Hydrolase"/>
</dbReference>
<dbReference type="InterPro" id="IPR011059">
    <property type="entry name" value="Metal-dep_hydrolase_composite"/>
</dbReference>
<feature type="domain" description="Amidohydrolase-related" evidence="1">
    <location>
        <begin position="57"/>
        <end position="410"/>
    </location>
</feature>
<accession>A0ABV7T251</accession>
<protein>
    <submittedName>
        <fullName evidence="2">Amidohydrolase family protein</fullName>
    </submittedName>
</protein>
<name>A0ABV7T251_9GAMM</name>
<dbReference type="Gene3D" id="3.20.20.140">
    <property type="entry name" value="Metal-dependent hydrolases"/>
    <property type="match status" value="1"/>
</dbReference>
<evidence type="ECO:0000313" key="2">
    <source>
        <dbReference type="EMBL" id="MFC3607255.1"/>
    </source>
</evidence>
<reference evidence="3" key="1">
    <citation type="journal article" date="2019" name="Int. J. Syst. Evol. Microbiol.">
        <title>The Global Catalogue of Microorganisms (GCM) 10K type strain sequencing project: providing services to taxonomists for standard genome sequencing and annotation.</title>
        <authorList>
            <consortium name="The Broad Institute Genomics Platform"/>
            <consortium name="The Broad Institute Genome Sequencing Center for Infectious Disease"/>
            <person name="Wu L."/>
            <person name="Ma J."/>
        </authorList>
    </citation>
    <scope>NUCLEOTIDE SEQUENCE [LARGE SCALE GENOMIC DNA]</scope>
    <source>
        <strain evidence="3">KCTC 42447</strain>
    </source>
</reference>
<dbReference type="PANTHER" id="PTHR43135">
    <property type="entry name" value="ALPHA-D-RIBOSE 1-METHYLPHOSPHONATE 5-TRIPHOSPHATE DIPHOSPHATASE"/>
    <property type="match status" value="1"/>
</dbReference>
<dbReference type="InterPro" id="IPR006680">
    <property type="entry name" value="Amidohydro-rel"/>
</dbReference>
<sequence length="458" mass="50007">MSRTFIRCKTLFTGLEDEARCEQTLVVENGLFTWVGDTADAPARAVGDALVEAGDDFVMPGLIDVHTHLVFGNAKSEEDIDLHVSPEFRALRGLFFTQHVMAAGYTSVVVPGDAGQCSIAVRNAINAGMFPGPRIAASSNVIANRQSLNDWFPSWVGTPEYFTGRLCATREDQIAEIRRQAKDGVDVIKIAMDGTHRRDNGEIIAAFTEEETRVMVDEIHRLGKKVAVHAYGAEAVLYAAKAGVDVIFHAFFLDDACIEAMLVSGSHLAPTLTMLANNVEFAELYEASTKSGYAAMQRRVIDIGCRNLRCAREAGVPFMTGSDSGFAITPYGEWHARELEIFVDWLGFTPAEALRAATSVAARMMPAAGRAGVIEVGRPADFLFIDGSPLENVALLQERERIRAVFQGGQRMQTAVPGYDPNRVSDFNTVKWSELHTRQRAVELGKRPASPGSLHLAN</sequence>
<keyword evidence="3" id="KW-1185">Reference proteome</keyword>
<dbReference type="SUPFAM" id="SSF51556">
    <property type="entry name" value="Metallo-dependent hydrolases"/>
    <property type="match status" value="1"/>
</dbReference>
<dbReference type="Proteomes" id="UP001595630">
    <property type="component" value="Unassembled WGS sequence"/>
</dbReference>
<dbReference type="Gene3D" id="2.30.40.10">
    <property type="entry name" value="Urease, subunit C, domain 1"/>
    <property type="match status" value="1"/>
</dbReference>
<dbReference type="EMBL" id="JBHRXZ010000016">
    <property type="protein sequence ID" value="MFC3607255.1"/>
    <property type="molecule type" value="Genomic_DNA"/>
</dbReference>
<dbReference type="PANTHER" id="PTHR43135:SF3">
    <property type="entry name" value="ALPHA-D-RIBOSE 1-METHYLPHOSPHONATE 5-TRIPHOSPHATE DIPHOSPHATASE"/>
    <property type="match status" value="1"/>
</dbReference>
<dbReference type="RefSeq" id="WP_386362086.1">
    <property type="nucleotide sequence ID" value="NZ_JBHRXZ010000016.1"/>
</dbReference>
<comment type="caution">
    <text evidence="2">The sequence shown here is derived from an EMBL/GenBank/DDBJ whole genome shotgun (WGS) entry which is preliminary data.</text>
</comment>
<gene>
    <name evidence="2" type="ORF">ACFOMF_05620</name>
</gene>
<dbReference type="SUPFAM" id="SSF51338">
    <property type="entry name" value="Composite domain of metallo-dependent hydrolases"/>
    <property type="match status" value="1"/>
</dbReference>
<evidence type="ECO:0000259" key="1">
    <source>
        <dbReference type="Pfam" id="PF01979"/>
    </source>
</evidence>
<dbReference type="InterPro" id="IPR057744">
    <property type="entry name" value="OTAase-like"/>
</dbReference>
<dbReference type="Pfam" id="PF01979">
    <property type="entry name" value="Amidohydro_1"/>
    <property type="match status" value="1"/>
</dbReference>
<organism evidence="2 3">
    <name type="scientific">Stutzerimonas tarimensis</name>
    <dbReference type="NCBI Taxonomy" id="1507735"/>
    <lineage>
        <taxon>Bacteria</taxon>
        <taxon>Pseudomonadati</taxon>
        <taxon>Pseudomonadota</taxon>
        <taxon>Gammaproteobacteria</taxon>
        <taxon>Pseudomonadales</taxon>
        <taxon>Pseudomonadaceae</taxon>
        <taxon>Stutzerimonas</taxon>
    </lineage>
</organism>
<dbReference type="CDD" id="cd01299">
    <property type="entry name" value="Met_dep_hydrolase_A"/>
    <property type="match status" value="1"/>
</dbReference>
<dbReference type="InterPro" id="IPR051781">
    <property type="entry name" value="Metallo-dep_Hydrolase"/>
</dbReference>
<proteinExistence type="predicted"/>